<keyword evidence="2 5" id="KW-0731">Sigma factor</keyword>
<dbReference type="Pfam" id="PF04545">
    <property type="entry name" value="Sigma70_r4"/>
    <property type="match status" value="1"/>
</dbReference>
<dbReference type="InterPro" id="IPR000943">
    <property type="entry name" value="RNA_pol_sigma70"/>
</dbReference>
<feature type="region of interest" description="Sigma-70 factor domain-3" evidence="5">
    <location>
        <begin position="461"/>
        <end position="537"/>
    </location>
</feature>
<dbReference type="Pfam" id="PF03979">
    <property type="entry name" value="Sigma70_r1_1"/>
    <property type="match status" value="1"/>
</dbReference>
<keyword evidence="5" id="KW-0963">Cytoplasm</keyword>
<dbReference type="NCBIfam" id="NF004208">
    <property type="entry name" value="PRK05658.1"/>
    <property type="match status" value="1"/>
</dbReference>
<dbReference type="InterPro" id="IPR013325">
    <property type="entry name" value="RNA_pol_sigma_r2"/>
</dbReference>
<protein>
    <recommendedName>
        <fullName evidence="5">RNA polymerase sigma factor RpoD</fullName>
    </recommendedName>
    <alternativeName>
        <fullName evidence="5">Sigma-70</fullName>
    </alternativeName>
</protein>
<dbReference type="InterPro" id="IPR009042">
    <property type="entry name" value="RNA_pol_sigma70_r1_2"/>
</dbReference>
<evidence type="ECO:0000256" key="5">
    <source>
        <dbReference type="HAMAP-Rule" id="MF_00963"/>
    </source>
</evidence>
<dbReference type="PANTHER" id="PTHR30603:SF60">
    <property type="entry name" value="RNA POLYMERASE SIGMA FACTOR RPOD"/>
    <property type="match status" value="1"/>
</dbReference>
<dbReference type="FunFam" id="1.10.601.10:FF:000001">
    <property type="entry name" value="RNA polymerase sigma factor SigA"/>
    <property type="match status" value="1"/>
</dbReference>
<dbReference type="GO" id="GO:0003677">
    <property type="term" value="F:DNA binding"/>
    <property type="evidence" value="ECO:0007669"/>
    <property type="project" value="UniProtKB-UniRule"/>
</dbReference>
<dbReference type="InterPro" id="IPR013324">
    <property type="entry name" value="RNA_pol_sigma_r3/r4-like"/>
</dbReference>
<dbReference type="Pfam" id="PF04546">
    <property type="entry name" value="Sigma70_ner"/>
    <property type="match status" value="1"/>
</dbReference>
<dbReference type="AlphaFoldDB" id="Q1LEA3"/>
<geneLocation type="plasmid" evidence="9 10">
    <name>megaplasmid</name>
</geneLocation>
<organism evidence="9 10">
    <name type="scientific">Cupriavidus metallidurans (strain ATCC 43123 / DSM 2839 / NBRC 102507 / CH34)</name>
    <name type="common">Ralstonia metallidurans</name>
    <dbReference type="NCBI Taxonomy" id="266264"/>
    <lineage>
        <taxon>Bacteria</taxon>
        <taxon>Pseudomonadati</taxon>
        <taxon>Pseudomonadota</taxon>
        <taxon>Betaproteobacteria</taxon>
        <taxon>Burkholderiales</taxon>
        <taxon>Burkholderiaceae</taxon>
        <taxon>Cupriavidus</taxon>
    </lineage>
</organism>
<dbReference type="CDD" id="cd06171">
    <property type="entry name" value="Sigma70_r4"/>
    <property type="match status" value="1"/>
</dbReference>
<dbReference type="HAMAP" id="MF_00963">
    <property type="entry name" value="Sigma70_RpoD_SigA"/>
    <property type="match status" value="1"/>
</dbReference>
<dbReference type="Pfam" id="PF04539">
    <property type="entry name" value="Sigma70_r3"/>
    <property type="match status" value="1"/>
</dbReference>
<dbReference type="InterPro" id="IPR007630">
    <property type="entry name" value="RNA_pol_sigma70_r4"/>
</dbReference>
<dbReference type="Gene3D" id="1.10.220.120">
    <property type="entry name" value="Sigma-70 factor, region 1.1"/>
    <property type="match status" value="1"/>
</dbReference>
<evidence type="ECO:0000259" key="8">
    <source>
        <dbReference type="PROSITE" id="PS00716"/>
    </source>
</evidence>
<feature type="region of interest" description="Sigma-70 factor domain-2" evidence="5">
    <location>
        <begin position="382"/>
        <end position="452"/>
    </location>
</feature>
<dbReference type="Gene3D" id="1.10.601.10">
    <property type="entry name" value="RNA Polymerase Primary Sigma Factor"/>
    <property type="match status" value="1"/>
</dbReference>
<evidence type="ECO:0000259" key="7">
    <source>
        <dbReference type="PROSITE" id="PS00715"/>
    </source>
</evidence>
<dbReference type="InterPro" id="IPR036388">
    <property type="entry name" value="WH-like_DNA-bd_sf"/>
</dbReference>
<feature type="region of interest" description="Sigma-70 factor domain-4" evidence="5">
    <location>
        <begin position="550"/>
        <end position="603"/>
    </location>
</feature>
<dbReference type="eggNOG" id="COG0568">
    <property type="taxonomic scope" value="Bacteria"/>
</dbReference>
<dbReference type="Pfam" id="PF00140">
    <property type="entry name" value="Sigma70_r1_2"/>
    <property type="match status" value="1"/>
</dbReference>
<dbReference type="RefSeq" id="WP_011519094.1">
    <property type="nucleotide sequence ID" value="NC_007974.2"/>
</dbReference>
<dbReference type="PRINTS" id="PR00046">
    <property type="entry name" value="SIGMA70FCT"/>
</dbReference>
<dbReference type="Gene3D" id="1.10.10.10">
    <property type="entry name" value="Winged helix-like DNA-binding domain superfamily/Winged helix DNA-binding domain"/>
    <property type="match status" value="2"/>
</dbReference>
<dbReference type="InterPro" id="IPR007631">
    <property type="entry name" value="RNA_pol_sigma_70_non-ess"/>
</dbReference>
<keyword evidence="4 5" id="KW-0804">Transcription</keyword>
<dbReference type="InterPro" id="IPR007127">
    <property type="entry name" value="RNA_pol_sigma_70_r1_1"/>
</dbReference>
<dbReference type="EMBL" id="CP000353">
    <property type="protein sequence ID" value="ABF11523.1"/>
    <property type="molecule type" value="Genomic_DNA"/>
</dbReference>
<evidence type="ECO:0000313" key="9">
    <source>
        <dbReference type="EMBL" id="ABF11523.1"/>
    </source>
</evidence>
<dbReference type="NCBIfam" id="TIGR02937">
    <property type="entry name" value="sigma70-ECF"/>
    <property type="match status" value="1"/>
</dbReference>
<feature type="short sequence motif" description="Interaction with polymerase core subunit RpoC" evidence="5">
    <location>
        <begin position="406"/>
        <end position="409"/>
    </location>
</feature>
<dbReference type="InterPro" id="IPR042189">
    <property type="entry name" value="RNA_pol_sigma_70_r1_1_sf"/>
</dbReference>
<keyword evidence="9" id="KW-0614">Plasmid</keyword>
<dbReference type="Proteomes" id="UP000002429">
    <property type="component" value="Plasmid megaplasmid"/>
</dbReference>
<dbReference type="PANTHER" id="PTHR30603">
    <property type="entry name" value="RNA POLYMERASE SIGMA FACTOR RPO"/>
    <property type="match status" value="1"/>
</dbReference>
<comment type="subcellular location">
    <subcellularLocation>
        <location evidence="5">Cytoplasm</location>
    </subcellularLocation>
</comment>
<evidence type="ECO:0000256" key="3">
    <source>
        <dbReference type="ARBA" id="ARBA00023125"/>
    </source>
</evidence>
<comment type="function">
    <text evidence="5">Sigma factors are initiation factors that promote the attachment of RNA polymerase to specific initiation sites and are then released. This sigma factor is the primary sigma factor during exponential growth.</text>
</comment>
<feature type="domain" description="RNA polymerase sigma-70" evidence="7">
    <location>
        <begin position="406"/>
        <end position="419"/>
    </location>
</feature>
<dbReference type="HOGENOM" id="CLU_014793_7_2_4"/>
<feature type="domain" description="RNA polymerase sigma-70" evidence="8">
    <location>
        <begin position="575"/>
        <end position="601"/>
    </location>
</feature>
<keyword evidence="1 5" id="KW-0805">Transcription regulation</keyword>
<comment type="subunit">
    <text evidence="5">Interacts transiently with the RNA polymerase catalytic core.</text>
</comment>
<keyword evidence="10" id="KW-1185">Reference proteome</keyword>
<dbReference type="SUPFAM" id="SSF88946">
    <property type="entry name" value="Sigma2 domain of RNA polymerase sigma factors"/>
    <property type="match status" value="1"/>
</dbReference>
<feature type="DNA-binding region" description="H-T-H motif" evidence="5">
    <location>
        <begin position="576"/>
        <end position="595"/>
    </location>
</feature>
<dbReference type="PROSITE" id="PS00716">
    <property type="entry name" value="SIGMA70_2"/>
    <property type="match status" value="1"/>
</dbReference>
<feature type="region of interest" description="Disordered" evidence="6">
    <location>
        <begin position="184"/>
        <end position="210"/>
    </location>
</feature>
<dbReference type="KEGG" id="rme:Rmet_4661"/>
<dbReference type="InterPro" id="IPR050239">
    <property type="entry name" value="Sigma-70_RNA_pol_init_factors"/>
</dbReference>
<dbReference type="GO" id="GO:0005737">
    <property type="term" value="C:cytoplasm"/>
    <property type="evidence" value="ECO:0007669"/>
    <property type="project" value="UniProtKB-SubCell"/>
</dbReference>
<keyword evidence="3 5" id="KW-0238">DNA-binding</keyword>
<name>Q1LEA3_CUPMC</name>
<evidence type="ECO:0000256" key="1">
    <source>
        <dbReference type="ARBA" id="ARBA00023015"/>
    </source>
</evidence>
<sequence>MNNTHPESLVALVALGSERGFLTHGEISDALPDSDFGQIQRVLEELGVQIVERTLANEPIRLEEHADALVVDEAVIEEAAAAVMQADGREARTTDPVQLYLREIGTIPLLTREDEVAIARRHEIAVTEMVAEMVSCPLVVYELLTMADEIERGEMAVDDLIDHWDEVPAAAVNVPAIEMSEAVQDDDPAPGAAGVDLEETDPVSTGASTARSSAALESEVIARLAIVRARFLDWSRQSRQQAATSDAFVALNAIRAELAVYHFSAAAVARLGQVLSTHIAAIQQAERRIAGIVIDRCGIAREQFLQTFPGHEIDLGWSEALAAERISGAADALVRAIPEIQAIQREMRVLENRAAMSLGDLKNLGQRVAKARARAQAARDEMIRSNLRLVVSNAKKYLHRGMPLLDLIQEGNLGLMRAVDRFDYRRGYKFSTYATWWIRQGITRAIADKGPTIRIPIHLVEVVGKVNRASRELFHETGEAPAPEALAARLSLSVKKVKAILDLVKEPLSLEMSVGESGDALLWDTLTDECSASPDESAMRVSLRKDLDEALATLKPREAKIVKMRYGVDAGTDYTLEEIGQQYGLSRERVRQLERQALRKLRNPDRAPRLQAHRDIH</sequence>
<dbReference type="InterPro" id="IPR014284">
    <property type="entry name" value="RNA_pol_sigma-70_dom"/>
</dbReference>
<evidence type="ECO:0000256" key="6">
    <source>
        <dbReference type="SAM" id="MobiDB-lite"/>
    </source>
</evidence>
<dbReference type="SUPFAM" id="SSF88659">
    <property type="entry name" value="Sigma3 and sigma4 domains of RNA polymerase sigma factors"/>
    <property type="match status" value="2"/>
</dbReference>
<dbReference type="PROSITE" id="PS00715">
    <property type="entry name" value="SIGMA70_1"/>
    <property type="match status" value="1"/>
</dbReference>
<evidence type="ECO:0000256" key="2">
    <source>
        <dbReference type="ARBA" id="ARBA00023082"/>
    </source>
</evidence>
<dbReference type="GO" id="GO:0016987">
    <property type="term" value="F:sigma factor activity"/>
    <property type="evidence" value="ECO:0007669"/>
    <property type="project" value="UniProtKB-UniRule"/>
</dbReference>
<accession>Q1LEA3</accession>
<dbReference type="InterPro" id="IPR007624">
    <property type="entry name" value="RNA_pol_sigma70_r3"/>
</dbReference>
<dbReference type="InterPro" id="IPR028630">
    <property type="entry name" value="Sigma70_RpoD"/>
</dbReference>
<proteinExistence type="inferred from homology"/>
<dbReference type="InterPro" id="IPR007627">
    <property type="entry name" value="RNA_pol_sigma70_r2"/>
</dbReference>
<evidence type="ECO:0000256" key="4">
    <source>
        <dbReference type="ARBA" id="ARBA00023163"/>
    </source>
</evidence>
<reference evidence="10" key="1">
    <citation type="journal article" date="2010" name="PLoS ONE">
        <title>The complete genome sequence of Cupriavidus metallidurans strain CH34, a master survivalist in harsh and anthropogenic environments.</title>
        <authorList>
            <person name="Janssen P.J."/>
            <person name="Van Houdt R."/>
            <person name="Moors H."/>
            <person name="Monsieurs P."/>
            <person name="Morin N."/>
            <person name="Michaux A."/>
            <person name="Benotmane M.A."/>
            <person name="Leys N."/>
            <person name="Vallaeys T."/>
            <person name="Lapidus A."/>
            <person name="Monchy S."/>
            <person name="Medigue C."/>
            <person name="Taghavi S."/>
            <person name="McCorkle S."/>
            <person name="Dunn J."/>
            <person name="van der Lelie D."/>
            <person name="Mergeay M."/>
        </authorList>
    </citation>
    <scope>NUCLEOTIDE SEQUENCE [LARGE SCALE GENOMIC DNA]</scope>
    <source>
        <strain evidence="10">ATCC 43123 / DSM 2839 / NBRC 102507 / CH34</strain>
    </source>
</reference>
<gene>
    <name evidence="9" type="primary">rpoD2</name>
    <name evidence="5" type="synonym">rpoD</name>
    <name evidence="9" type="ordered locus">Rmet_4661</name>
</gene>
<dbReference type="Pfam" id="PF04542">
    <property type="entry name" value="Sigma70_r2"/>
    <property type="match status" value="1"/>
</dbReference>
<evidence type="ECO:0000313" key="10">
    <source>
        <dbReference type="Proteomes" id="UP000002429"/>
    </source>
</evidence>
<comment type="similarity">
    <text evidence="5">Belongs to the sigma-70 factor family. RpoD/SigA subfamily.</text>
</comment>
<dbReference type="GO" id="GO:0006352">
    <property type="term" value="P:DNA-templated transcription initiation"/>
    <property type="evidence" value="ECO:0007669"/>
    <property type="project" value="UniProtKB-UniRule"/>
</dbReference>